<dbReference type="Pfam" id="PF13472">
    <property type="entry name" value="Lipase_GDSL_2"/>
    <property type="match status" value="1"/>
</dbReference>
<dbReference type="RefSeq" id="WP_194212575.1">
    <property type="nucleotide sequence ID" value="NZ_CP061205.1"/>
</dbReference>
<accession>A0ABV7D1D6</accession>
<keyword evidence="3" id="KW-1185">Reference proteome</keyword>
<sequence length="230" mass="24808">MKKLYKVGIALFILLALARLFVSASKEVERDGAGYHKTTTAHYNRLDGNIEPGAILFIGSSSVAGMNVSDITNRAVNLGIGGEKSDQTLARMQAYQSVDQAAAVFLAIGFNDLKAGRDAGAVAATIHQILELIPEGIPLVLSSVQVLLQKSAGLPEPEAFNHKVRALNSTLAAMCEKRGLCTFVDINRLGCVEGVVAKDLRENDGIHLNFAGYNCFKNILKTIFYELNLK</sequence>
<dbReference type="SUPFAM" id="SSF52266">
    <property type="entry name" value="SGNH hydrolase"/>
    <property type="match status" value="1"/>
</dbReference>
<evidence type="ECO:0000259" key="1">
    <source>
        <dbReference type="Pfam" id="PF13472"/>
    </source>
</evidence>
<feature type="domain" description="SGNH hydrolase-type esterase" evidence="1">
    <location>
        <begin position="74"/>
        <end position="213"/>
    </location>
</feature>
<dbReference type="GO" id="GO:0016787">
    <property type="term" value="F:hydrolase activity"/>
    <property type="evidence" value="ECO:0007669"/>
    <property type="project" value="UniProtKB-KW"/>
</dbReference>
<keyword evidence="2" id="KW-0378">Hydrolase</keyword>
<dbReference type="EMBL" id="JBHRSL010000002">
    <property type="protein sequence ID" value="MFC3050803.1"/>
    <property type="molecule type" value="Genomic_DNA"/>
</dbReference>
<evidence type="ECO:0000313" key="3">
    <source>
        <dbReference type="Proteomes" id="UP001595444"/>
    </source>
</evidence>
<dbReference type="InterPro" id="IPR036514">
    <property type="entry name" value="SGNH_hydro_sf"/>
</dbReference>
<dbReference type="InterPro" id="IPR013830">
    <property type="entry name" value="SGNH_hydro"/>
</dbReference>
<proteinExistence type="predicted"/>
<reference evidence="3" key="1">
    <citation type="journal article" date="2019" name="Int. J. Syst. Evol. Microbiol.">
        <title>The Global Catalogue of Microorganisms (GCM) 10K type strain sequencing project: providing services to taxonomists for standard genome sequencing and annotation.</title>
        <authorList>
            <consortium name="The Broad Institute Genomics Platform"/>
            <consortium name="The Broad Institute Genome Sequencing Center for Infectious Disease"/>
            <person name="Wu L."/>
            <person name="Ma J."/>
        </authorList>
    </citation>
    <scope>NUCLEOTIDE SEQUENCE [LARGE SCALE GENOMIC DNA]</scope>
    <source>
        <strain evidence="3">KCTC 62164</strain>
    </source>
</reference>
<name>A0ABV7D1D6_9PROT</name>
<organism evidence="2 3">
    <name type="scientific">Kordiimonas pumila</name>
    <dbReference type="NCBI Taxonomy" id="2161677"/>
    <lineage>
        <taxon>Bacteria</taxon>
        <taxon>Pseudomonadati</taxon>
        <taxon>Pseudomonadota</taxon>
        <taxon>Alphaproteobacteria</taxon>
        <taxon>Kordiimonadales</taxon>
        <taxon>Kordiimonadaceae</taxon>
        <taxon>Kordiimonas</taxon>
    </lineage>
</organism>
<protein>
    <submittedName>
        <fullName evidence="2">SGNH/GDSL hydrolase family protein</fullName>
    </submittedName>
</protein>
<dbReference type="Proteomes" id="UP001595444">
    <property type="component" value="Unassembled WGS sequence"/>
</dbReference>
<dbReference type="Gene3D" id="3.40.50.1110">
    <property type="entry name" value="SGNH hydrolase"/>
    <property type="match status" value="1"/>
</dbReference>
<comment type="caution">
    <text evidence="2">The sequence shown here is derived from an EMBL/GenBank/DDBJ whole genome shotgun (WGS) entry which is preliminary data.</text>
</comment>
<evidence type="ECO:0000313" key="2">
    <source>
        <dbReference type="EMBL" id="MFC3050803.1"/>
    </source>
</evidence>
<gene>
    <name evidence="2" type="ORF">ACFOKA_02680</name>
</gene>